<sequence>VNQTITTMTQARKYTIAPPPALSQQDAIKELRKQKNYHTYEADATFNTRRLKYLLWAHSATTHLAKHFMYPLVHYCTYKTKRYRLPPLKAMVLTEMNKIFPLAQVWLAGEATPDYNWVLSKIKALLLKNSIPLPRLIATDRDLACAKATDTVFPNAGNCWVIGEGKDTLEAKTFLVRYRHAVAAETKTQFEYRAESLRQTSSAMGKYLDKEWWPYKARIVRFWAERNCYFGCHDTSTGEGGLLNAFERLPLSRMEKPSRIRLQAVKEATFISLYFRGKQQNEGVSMDLCKVSATAASVNTGLIVYTRSHAYQNESNVGLHHHNHAAGYEISSTRRESSPFEIVQQSVASAEMSTAHSQSFQELLSDETNVSLDETFHPPRSWGNAGLWPFEAE</sequence>
<name>A0A8S9UFF3_PHYIN</name>
<proteinExistence type="predicted"/>
<gene>
    <name evidence="2" type="ORF">GN958_ATG11422</name>
</gene>
<dbReference type="PANTHER" id="PTHR47718:SF3">
    <property type="entry name" value="PROTEIN FAR1-RELATED SEQUENCE 5-LIKE"/>
    <property type="match status" value="1"/>
</dbReference>
<dbReference type="Proteomes" id="UP000704712">
    <property type="component" value="Unassembled WGS sequence"/>
</dbReference>
<dbReference type="InterPro" id="IPR018289">
    <property type="entry name" value="MULE_transposase_dom"/>
</dbReference>
<evidence type="ECO:0000259" key="1">
    <source>
        <dbReference type="Pfam" id="PF10551"/>
    </source>
</evidence>
<organism evidence="2 3">
    <name type="scientific">Phytophthora infestans</name>
    <name type="common">Potato late blight agent</name>
    <name type="synonym">Botrytis infestans</name>
    <dbReference type="NCBI Taxonomy" id="4787"/>
    <lineage>
        <taxon>Eukaryota</taxon>
        <taxon>Sar</taxon>
        <taxon>Stramenopiles</taxon>
        <taxon>Oomycota</taxon>
        <taxon>Peronosporomycetes</taxon>
        <taxon>Peronosporales</taxon>
        <taxon>Peronosporaceae</taxon>
        <taxon>Phytophthora</taxon>
    </lineage>
</organism>
<accession>A0A8S9UFF3</accession>
<reference evidence="2" key="1">
    <citation type="submission" date="2020-03" db="EMBL/GenBank/DDBJ databases">
        <title>Hybrid Assembly of Korean Phytophthora infestans isolates.</title>
        <authorList>
            <person name="Prokchorchik M."/>
            <person name="Lee Y."/>
            <person name="Seo J."/>
            <person name="Cho J.-H."/>
            <person name="Park Y.-E."/>
            <person name="Jang D.-C."/>
            <person name="Im J.-S."/>
            <person name="Choi J.-G."/>
            <person name="Park H.-J."/>
            <person name="Lee G.-B."/>
            <person name="Lee Y.-G."/>
            <person name="Hong S.-Y."/>
            <person name="Cho K."/>
            <person name="Sohn K.H."/>
        </authorList>
    </citation>
    <scope>NUCLEOTIDE SEQUENCE</scope>
    <source>
        <strain evidence="2">KR_2_A2</strain>
    </source>
</reference>
<dbReference type="PANTHER" id="PTHR47718">
    <property type="entry name" value="OS01G0519700 PROTEIN"/>
    <property type="match status" value="1"/>
</dbReference>
<dbReference type="AlphaFoldDB" id="A0A8S9UFF3"/>
<protein>
    <submittedName>
        <fullName evidence="2">MULE transposase domain-containing protein</fullName>
    </submittedName>
</protein>
<evidence type="ECO:0000313" key="3">
    <source>
        <dbReference type="Proteomes" id="UP000704712"/>
    </source>
</evidence>
<feature type="non-terminal residue" evidence="2">
    <location>
        <position position="1"/>
    </location>
</feature>
<dbReference type="Pfam" id="PF10551">
    <property type="entry name" value="MULE"/>
    <property type="match status" value="1"/>
</dbReference>
<comment type="caution">
    <text evidence="2">The sequence shown here is derived from an EMBL/GenBank/DDBJ whole genome shotgun (WGS) entry which is preliminary data.</text>
</comment>
<feature type="domain" description="MULE transposase" evidence="1">
    <location>
        <begin position="77"/>
        <end position="160"/>
    </location>
</feature>
<evidence type="ECO:0000313" key="2">
    <source>
        <dbReference type="EMBL" id="KAF4139521.1"/>
    </source>
</evidence>
<dbReference type="EMBL" id="JAACNO010001556">
    <property type="protein sequence ID" value="KAF4139521.1"/>
    <property type="molecule type" value="Genomic_DNA"/>
</dbReference>